<organism evidence="1 2">
    <name type="scientific">Tunturiibacter empetritectus</name>
    <dbReference type="NCBI Taxonomy" id="3069691"/>
    <lineage>
        <taxon>Bacteria</taxon>
        <taxon>Pseudomonadati</taxon>
        <taxon>Acidobacteriota</taxon>
        <taxon>Terriglobia</taxon>
        <taxon>Terriglobales</taxon>
        <taxon>Acidobacteriaceae</taxon>
        <taxon>Tunturiibacter</taxon>
    </lineage>
</organism>
<evidence type="ECO:0000313" key="1">
    <source>
        <dbReference type="EMBL" id="MBB5317134.1"/>
    </source>
</evidence>
<accession>A0A7W8IH73</accession>
<dbReference type="Proteomes" id="UP000568106">
    <property type="component" value="Unassembled WGS sequence"/>
</dbReference>
<evidence type="ECO:0000313" key="2">
    <source>
        <dbReference type="Proteomes" id="UP000568106"/>
    </source>
</evidence>
<gene>
    <name evidence="1" type="ORF">HDF09_001803</name>
</gene>
<keyword evidence="2" id="KW-1185">Reference proteome</keyword>
<name>A0A7W8IH73_9BACT</name>
<sequence length="199" mass="22145">MLSDWSAECSSDDPVLVVPWSDPSDPSGNRRFIDLRENPYDLDHLPEVEQHPSLMHALRALNAPRAAVFTAKCDAWPLEAEELDDLRANLDVTSDDAPTGFGSYIDILWRERSLFASYHQMEQRVHRLTRHSSPLDQPYAMLDCVIRPALVDLAGPQEGFAVSLYVKAIGHDPQAAEQNWASALDAVVALLRSKDLALG</sequence>
<proteinExistence type="predicted"/>
<dbReference type="AlphaFoldDB" id="A0A7W8IH73"/>
<comment type="caution">
    <text evidence="1">The sequence shown here is derived from an EMBL/GenBank/DDBJ whole genome shotgun (WGS) entry which is preliminary data.</text>
</comment>
<dbReference type="EMBL" id="JACHDY010000002">
    <property type="protein sequence ID" value="MBB5317134.1"/>
    <property type="molecule type" value="Genomic_DNA"/>
</dbReference>
<protein>
    <submittedName>
        <fullName evidence="1">Uncharacterized protein</fullName>
    </submittedName>
</protein>
<reference evidence="1" key="1">
    <citation type="submission" date="2020-08" db="EMBL/GenBank/DDBJ databases">
        <title>Genomic Encyclopedia of Type Strains, Phase IV (KMG-V): Genome sequencing to study the core and pangenomes of soil and plant-associated prokaryotes.</title>
        <authorList>
            <person name="Whitman W."/>
        </authorList>
    </citation>
    <scope>NUCLEOTIDE SEQUENCE [LARGE SCALE GENOMIC DNA]</scope>
    <source>
        <strain evidence="1">M8UP27</strain>
    </source>
</reference>